<feature type="compositionally biased region" description="Low complexity" evidence="2">
    <location>
        <begin position="426"/>
        <end position="435"/>
    </location>
</feature>
<dbReference type="PANTHER" id="PTHR46696">
    <property type="entry name" value="P450, PUTATIVE (EUROFUNG)-RELATED"/>
    <property type="match status" value="1"/>
</dbReference>
<evidence type="ECO:0000256" key="1">
    <source>
        <dbReference type="ARBA" id="ARBA00010617"/>
    </source>
</evidence>
<organism evidence="3 4">
    <name type="scientific">Streptomyces yaizuensis</name>
    <dbReference type="NCBI Taxonomy" id="2989713"/>
    <lineage>
        <taxon>Bacteria</taxon>
        <taxon>Bacillati</taxon>
        <taxon>Actinomycetota</taxon>
        <taxon>Actinomycetes</taxon>
        <taxon>Kitasatosporales</taxon>
        <taxon>Streptomycetaceae</taxon>
        <taxon>Streptomyces</taxon>
    </lineage>
</organism>
<keyword evidence="4" id="KW-1185">Reference proteome</keyword>
<evidence type="ECO:0000313" key="3">
    <source>
        <dbReference type="EMBL" id="GLF96873.1"/>
    </source>
</evidence>
<dbReference type="Pfam" id="PF00067">
    <property type="entry name" value="p450"/>
    <property type="match status" value="1"/>
</dbReference>
<reference evidence="3 4" key="1">
    <citation type="submission" date="2022-10" db="EMBL/GenBank/DDBJ databases">
        <title>Draft genome sequence of Streptomyces sp. YSPA8.</title>
        <authorList>
            <person name="Moriuchi R."/>
            <person name="Dohra H."/>
            <person name="Yamamura H."/>
            <person name="Kodani S."/>
        </authorList>
    </citation>
    <scope>NUCLEOTIDE SEQUENCE [LARGE SCALE GENOMIC DNA]</scope>
    <source>
        <strain evidence="3 4">YSPA8</strain>
    </source>
</reference>
<evidence type="ECO:0000256" key="2">
    <source>
        <dbReference type="SAM" id="MobiDB-lite"/>
    </source>
</evidence>
<dbReference type="Gene3D" id="1.10.630.10">
    <property type="entry name" value="Cytochrome P450"/>
    <property type="match status" value="1"/>
</dbReference>
<dbReference type="SUPFAM" id="SSF48264">
    <property type="entry name" value="Cytochrome P450"/>
    <property type="match status" value="1"/>
</dbReference>
<protein>
    <submittedName>
        <fullName evidence="3">Cytochrome P450</fullName>
    </submittedName>
</protein>
<dbReference type="InterPro" id="IPR036396">
    <property type="entry name" value="Cyt_P450_sf"/>
</dbReference>
<dbReference type="PANTHER" id="PTHR46696:SF1">
    <property type="entry name" value="CYTOCHROME P450 YJIB-RELATED"/>
    <property type="match status" value="1"/>
</dbReference>
<dbReference type="EMBL" id="BSBI01000009">
    <property type="protein sequence ID" value="GLF96873.1"/>
    <property type="molecule type" value="Genomic_DNA"/>
</dbReference>
<gene>
    <name evidence="3" type="ORF">SYYSPA8_21270</name>
</gene>
<proteinExistence type="inferred from homology"/>
<dbReference type="PRINTS" id="PR00359">
    <property type="entry name" value="BP450"/>
</dbReference>
<dbReference type="Proteomes" id="UP001291653">
    <property type="component" value="Unassembled WGS sequence"/>
</dbReference>
<dbReference type="RefSeq" id="WP_323448895.1">
    <property type="nucleotide sequence ID" value="NZ_BSBI01000009.1"/>
</dbReference>
<feature type="region of interest" description="Disordered" evidence="2">
    <location>
        <begin position="415"/>
        <end position="435"/>
    </location>
</feature>
<dbReference type="InterPro" id="IPR001128">
    <property type="entry name" value="Cyt_P450"/>
</dbReference>
<comment type="caution">
    <text evidence="3">The sequence shown here is derived from an EMBL/GenBank/DDBJ whole genome shotgun (WGS) entry which is preliminary data.</text>
</comment>
<sequence length="435" mass="46946">MRTDGRGGAPGPPVSLALADQDPTHAALMGWWAFMREHAPVHHDSALGYWHVFRHEDAVAVLGDHRLFSSDLRSLIPQPEAFATVARGAFLGFDPPRHQQLRTLVSKAFTPRLVAGLAPRIERIAGELLDALGGSGRTEFIEDFAYPLPLAVIADVLRIPVVDRARFRVWSEALFFQGRGDEPVLVATPAMLATVEPAIAEMNAYFLDIIRERRARPGDDLISVLTGVSEGGARLADEEILGVCGFLLVAGHITTTMLLSSALLLLADRPGETARLRADPALLGTAVEEVMRYRGQLPAAPRRTTAPAVVGGVTIPPDEIVMVWLASANLDERAFARADSFDIARTPGRHLALGRGIHYCLGAALARLELTVALRVLLRRWREFAVDGPVVFEDPRHTIGAKRLPLRVEWAVREGEASGGGGASGVSGASKRPSA</sequence>
<evidence type="ECO:0000313" key="4">
    <source>
        <dbReference type="Proteomes" id="UP001291653"/>
    </source>
</evidence>
<name>A0ABQ5P2P0_9ACTN</name>
<accession>A0ABQ5P2P0</accession>
<comment type="similarity">
    <text evidence="1">Belongs to the cytochrome P450 family.</text>
</comment>
<dbReference type="InterPro" id="IPR002397">
    <property type="entry name" value="Cyt_P450_B"/>
</dbReference>